<proteinExistence type="predicted"/>
<dbReference type="EMBL" id="AP019416">
    <property type="protein sequence ID" value="BBI54238.1"/>
    <property type="molecule type" value="Genomic_DNA"/>
</dbReference>
<sequence>MFTGWFAGAMDQILAASGSSLRTVAEQTQSAAEEGCDIGLFTVQPLTDAAR</sequence>
<reference evidence="2" key="1">
    <citation type="journal article" date="2019" name="Microbiol. Resour. Announc.">
        <title>Complete Genome Sequence of Halomonas olivaria, a Moderately Halophilic Bacterium Isolated from Olive Processing Effluents, Obtained by Nanopore Sequencing.</title>
        <authorList>
            <person name="Nagata S."/>
            <person name="Ii K.M."/>
            <person name="Tsukimi T."/>
            <person name="Miura M.C."/>
            <person name="Galipon J."/>
            <person name="Arakawa K."/>
        </authorList>
    </citation>
    <scope>NUCLEOTIDE SEQUENCE [LARGE SCALE GENOMIC DNA]</scope>
    <source>
        <strain evidence="2">TYRC17</strain>
    </source>
</reference>
<evidence type="ECO:0000313" key="2">
    <source>
        <dbReference type="Proteomes" id="UP000289555"/>
    </source>
</evidence>
<protein>
    <submittedName>
        <fullName evidence="1">Uncharacterized protein</fullName>
    </submittedName>
</protein>
<dbReference type="Proteomes" id="UP000289555">
    <property type="component" value="Chromosome"/>
</dbReference>
<name>A0ABM7GTS2_9GAMM</name>
<organism evidence="1 2">
    <name type="scientific">Vreelandella olivaria</name>
    <dbReference type="NCBI Taxonomy" id="390919"/>
    <lineage>
        <taxon>Bacteria</taxon>
        <taxon>Pseudomonadati</taxon>
        <taxon>Pseudomonadota</taxon>
        <taxon>Gammaproteobacteria</taxon>
        <taxon>Oceanospirillales</taxon>
        <taxon>Halomonadaceae</taxon>
        <taxon>Vreelandella</taxon>
    </lineage>
</organism>
<keyword evidence="2" id="KW-1185">Reference proteome</keyword>
<evidence type="ECO:0000313" key="1">
    <source>
        <dbReference type="EMBL" id="BBI54238.1"/>
    </source>
</evidence>
<gene>
    <name evidence="1" type="ORF">HORIV_66590</name>
</gene>
<accession>A0ABM7GTS2</accession>